<evidence type="ECO:0000313" key="2">
    <source>
        <dbReference type="EMBL" id="KAJ4175868.1"/>
    </source>
</evidence>
<organism evidence="2 3">
    <name type="scientific">Fusarium falciforme</name>
    <dbReference type="NCBI Taxonomy" id="195108"/>
    <lineage>
        <taxon>Eukaryota</taxon>
        <taxon>Fungi</taxon>
        <taxon>Dikarya</taxon>
        <taxon>Ascomycota</taxon>
        <taxon>Pezizomycotina</taxon>
        <taxon>Sordariomycetes</taxon>
        <taxon>Hypocreomycetidae</taxon>
        <taxon>Hypocreales</taxon>
        <taxon>Nectriaceae</taxon>
        <taxon>Fusarium</taxon>
        <taxon>Fusarium solani species complex</taxon>
    </lineage>
</organism>
<evidence type="ECO:0000256" key="1">
    <source>
        <dbReference type="SAM" id="MobiDB-lite"/>
    </source>
</evidence>
<protein>
    <submittedName>
        <fullName evidence="2">Uncharacterized protein</fullName>
    </submittedName>
</protein>
<sequence length="562" mass="64394">MPAYEPNHQSPPGPVSQPALAPRPDLAPERVVEHMVTLSQPQPKPDAPHSTLPPHAPRPVRDDILQPTTEFDGYVKDSSGPNGTQPARGPEQLPTPQEYRVTTGLMPANFRSRRLSAERVERSTQASMPIEPPPQPTESPSEEPLEAITRDNLVLRHNGEVYTYPECVEGVPLVKINESHPYWEPNWPNVRTLIEPQLALWREKHQAAIRAGLKQEKGGSSKYQIGQQLNRGVKILEFHEQGPISPYQLLSKKYTQSGKGGITSYDTLFRLPETMSELEKFMLDIKPIEWLRHRLHELILAEGPSFNLPRTIHDFYHDPKLTALRYKHGFKNIGRPIRLKGRKSQGNPSNTSTYLKKRKAMHLVASTPREASFIEQSPFPTQVSTWPDSPFSTHLHKRPKFLSPAGGEITKYDWRIYQVKNRLVTSSSAVIQYWTWLDEAGCFQHQVLKDVGPASWGLFKNHIDFDVNLDEIEEIVWNIEALRIHIFKRRVNVRMNNFDGGPQGDVMASFKRDRTMRRFLFFCREKGVRMLKQTTEELDRRWQMMQSEQLPDVGGRAESTNA</sequence>
<evidence type="ECO:0000313" key="3">
    <source>
        <dbReference type="Proteomes" id="UP001152087"/>
    </source>
</evidence>
<dbReference type="AlphaFoldDB" id="A0A9W8QQW5"/>
<reference evidence="2" key="1">
    <citation type="submission" date="2022-09" db="EMBL/GenBank/DDBJ databases">
        <title>Fusarium specimens isolated from Avocado Roots.</title>
        <authorList>
            <person name="Stajich J."/>
            <person name="Roper C."/>
            <person name="Heimlech-Rivalta G."/>
        </authorList>
    </citation>
    <scope>NUCLEOTIDE SEQUENCE</scope>
    <source>
        <strain evidence="2">A02</strain>
    </source>
</reference>
<dbReference type="EMBL" id="JAOQAV010000296">
    <property type="protein sequence ID" value="KAJ4175868.1"/>
    <property type="molecule type" value="Genomic_DNA"/>
</dbReference>
<proteinExistence type="predicted"/>
<feature type="region of interest" description="Disordered" evidence="1">
    <location>
        <begin position="116"/>
        <end position="143"/>
    </location>
</feature>
<keyword evidence="3" id="KW-1185">Reference proteome</keyword>
<name>A0A9W8QQW5_9HYPO</name>
<gene>
    <name evidence="2" type="ORF">NW755_014718</name>
</gene>
<accession>A0A9W8QQW5</accession>
<dbReference type="Proteomes" id="UP001152087">
    <property type="component" value="Unassembled WGS sequence"/>
</dbReference>
<feature type="region of interest" description="Disordered" evidence="1">
    <location>
        <begin position="1"/>
        <end position="96"/>
    </location>
</feature>
<comment type="caution">
    <text evidence="2">The sequence shown here is derived from an EMBL/GenBank/DDBJ whole genome shotgun (WGS) entry which is preliminary data.</text>
</comment>